<dbReference type="Gene3D" id="3.30.450.40">
    <property type="match status" value="1"/>
</dbReference>
<dbReference type="RefSeq" id="WP_035757254.1">
    <property type="nucleotide sequence ID" value="NZ_JRNH01000025.1"/>
</dbReference>
<dbReference type="InterPro" id="IPR036390">
    <property type="entry name" value="WH_DNA-bd_sf"/>
</dbReference>
<dbReference type="Pfam" id="PF09339">
    <property type="entry name" value="HTH_IclR"/>
    <property type="match status" value="1"/>
</dbReference>
<dbReference type="InterPro" id="IPR050707">
    <property type="entry name" value="HTH_MetabolicPath_Reg"/>
</dbReference>
<evidence type="ECO:0000313" key="7">
    <source>
        <dbReference type="Proteomes" id="UP000053528"/>
    </source>
</evidence>
<dbReference type="PROSITE" id="PS51078">
    <property type="entry name" value="ICLR_ED"/>
    <property type="match status" value="1"/>
</dbReference>
<dbReference type="InterPro" id="IPR005471">
    <property type="entry name" value="Tscrpt_reg_IclR_N"/>
</dbReference>
<evidence type="ECO:0000259" key="5">
    <source>
        <dbReference type="PROSITE" id="PS51078"/>
    </source>
</evidence>
<dbReference type="InterPro" id="IPR029016">
    <property type="entry name" value="GAF-like_dom_sf"/>
</dbReference>
<dbReference type="AlphaFoldDB" id="A0A095YC89"/>
<dbReference type="InterPro" id="IPR036388">
    <property type="entry name" value="WH-like_DNA-bd_sf"/>
</dbReference>
<protein>
    <submittedName>
        <fullName evidence="6">IclR family transcriptional regulator</fullName>
    </submittedName>
</protein>
<accession>A0A095YC89</accession>
<dbReference type="SMART" id="SM00346">
    <property type="entry name" value="HTH_ICLR"/>
    <property type="match status" value="1"/>
</dbReference>
<proteinExistence type="predicted"/>
<evidence type="ECO:0000256" key="3">
    <source>
        <dbReference type="ARBA" id="ARBA00023163"/>
    </source>
</evidence>
<feature type="domain" description="HTH iclR-type" evidence="4">
    <location>
        <begin position="7"/>
        <end position="66"/>
    </location>
</feature>
<keyword evidence="3" id="KW-0804">Transcription</keyword>
<dbReference type="SUPFAM" id="SSF55781">
    <property type="entry name" value="GAF domain-like"/>
    <property type="match status" value="1"/>
</dbReference>
<evidence type="ECO:0000259" key="4">
    <source>
        <dbReference type="PROSITE" id="PS51077"/>
    </source>
</evidence>
<organism evidence="6 7">
    <name type="scientific">Pseudoglutamicibacter albus DNF00011</name>
    <dbReference type="NCBI Taxonomy" id="1401063"/>
    <lineage>
        <taxon>Bacteria</taxon>
        <taxon>Bacillati</taxon>
        <taxon>Actinomycetota</taxon>
        <taxon>Actinomycetes</taxon>
        <taxon>Micrococcales</taxon>
        <taxon>Micrococcaceae</taxon>
        <taxon>Pseudoglutamicibacter</taxon>
    </lineage>
</organism>
<evidence type="ECO:0000256" key="2">
    <source>
        <dbReference type="ARBA" id="ARBA00023125"/>
    </source>
</evidence>
<dbReference type="GO" id="GO:0003677">
    <property type="term" value="F:DNA binding"/>
    <property type="evidence" value="ECO:0007669"/>
    <property type="project" value="UniProtKB-KW"/>
</dbReference>
<keyword evidence="2" id="KW-0238">DNA-binding</keyword>
<dbReference type="GO" id="GO:0003700">
    <property type="term" value="F:DNA-binding transcription factor activity"/>
    <property type="evidence" value="ECO:0007669"/>
    <property type="project" value="TreeGrafter"/>
</dbReference>
<dbReference type="GO" id="GO:0045892">
    <property type="term" value="P:negative regulation of DNA-templated transcription"/>
    <property type="evidence" value="ECO:0007669"/>
    <property type="project" value="TreeGrafter"/>
</dbReference>
<dbReference type="EMBL" id="JRNH01000025">
    <property type="protein sequence ID" value="KGF19818.1"/>
    <property type="molecule type" value="Genomic_DNA"/>
</dbReference>
<keyword evidence="1" id="KW-0805">Transcription regulation</keyword>
<dbReference type="PANTHER" id="PTHR30136:SF39">
    <property type="entry name" value="TRANSCRIPTIONAL REGULATORY PROTEIN"/>
    <property type="match status" value="1"/>
</dbReference>
<evidence type="ECO:0000256" key="1">
    <source>
        <dbReference type="ARBA" id="ARBA00023015"/>
    </source>
</evidence>
<dbReference type="PROSITE" id="PS51077">
    <property type="entry name" value="HTH_ICLR"/>
    <property type="match status" value="1"/>
</dbReference>
<feature type="domain" description="IclR-ED" evidence="5">
    <location>
        <begin position="67"/>
        <end position="236"/>
    </location>
</feature>
<dbReference type="PANTHER" id="PTHR30136">
    <property type="entry name" value="HELIX-TURN-HELIX TRANSCRIPTIONAL REGULATOR, ICLR FAMILY"/>
    <property type="match status" value="1"/>
</dbReference>
<name>A0A095YC89_9MICC</name>
<dbReference type="Proteomes" id="UP000053528">
    <property type="component" value="Unassembled WGS sequence"/>
</dbReference>
<dbReference type="SUPFAM" id="SSF46785">
    <property type="entry name" value="Winged helix' DNA-binding domain"/>
    <property type="match status" value="1"/>
</dbReference>
<dbReference type="InterPro" id="IPR014757">
    <property type="entry name" value="Tscrpt_reg_IclR_C"/>
</dbReference>
<reference evidence="6 7" key="1">
    <citation type="submission" date="2014-07" db="EMBL/GenBank/DDBJ databases">
        <authorList>
            <person name="McCorrison J."/>
            <person name="Sanka R."/>
            <person name="Torralba M."/>
            <person name="Gillis M."/>
            <person name="Haft D.H."/>
            <person name="Methe B."/>
            <person name="Sutton G."/>
            <person name="Nelson K.E."/>
        </authorList>
    </citation>
    <scope>NUCLEOTIDE SEQUENCE [LARGE SCALE GENOMIC DNA]</scope>
    <source>
        <strain evidence="6 7">DNF00011</strain>
    </source>
</reference>
<gene>
    <name evidence="6" type="ORF">HMPREF2128_08635</name>
</gene>
<dbReference type="Pfam" id="PF01614">
    <property type="entry name" value="IclR_C"/>
    <property type="match status" value="1"/>
</dbReference>
<dbReference type="Gene3D" id="1.10.10.10">
    <property type="entry name" value="Winged helix-like DNA-binding domain superfamily/Winged helix DNA-binding domain"/>
    <property type="match status" value="1"/>
</dbReference>
<sequence length="236" mass="24865">MSQNSGVGVIDKATMILDALESGPASLADLVEATHLARPTAHRLAQALVHHGLVTKDLHGRFVLGPRLSELAAAAGQDRLVSASRPALQRLRELTNESTQVFKRQGDLRVCIASAERPTGLRDTIPVGTQLSMAAGSAAQILLAWEDQARIVQGLEGARFTAHDLARVKKRGWAQSVGERERGVASVSAPILSPTGKVVAALSMSGPVQRISNDPGKRYGSIVAQVAHDLSASIAV</sequence>
<evidence type="ECO:0000313" key="6">
    <source>
        <dbReference type="EMBL" id="KGF19818.1"/>
    </source>
</evidence>
<comment type="caution">
    <text evidence="6">The sequence shown here is derived from an EMBL/GenBank/DDBJ whole genome shotgun (WGS) entry which is preliminary data.</text>
</comment>